<sequence length="54" mass="5857">MAQPVCTLIVYIMFGLYSNSSLSSISNLRKSAYTTACVVSAPVKLTLLTNRSLE</sequence>
<comment type="caution">
    <text evidence="1">The sequence shown here is derived from an EMBL/GenBank/DDBJ whole genome shotgun (WGS) entry which is preliminary data.</text>
</comment>
<gene>
    <name evidence="1" type="ORF">T05_16237</name>
</gene>
<protein>
    <submittedName>
        <fullName evidence="1">Uncharacterized protein</fullName>
    </submittedName>
</protein>
<reference evidence="1 2" key="1">
    <citation type="submission" date="2015-01" db="EMBL/GenBank/DDBJ databases">
        <title>Evolution of Trichinella species and genotypes.</title>
        <authorList>
            <person name="Korhonen P.K."/>
            <person name="Edoardo P."/>
            <person name="Giuseppe L.R."/>
            <person name="Gasser R.B."/>
        </authorList>
    </citation>
    <scope>NUCLEOTIDE SEQUENCE [LARGE SCALE GENOMIC DNA]</scope>
    <source>
        <strain evidence="1">ISS417</strain>
    </source>
</reference>
<evidence type="ECO:0000313" key="2">
    <source>
        <dbReference type="Proteomes" id="UP000055048"/>
    </source>
</evidence>
<dbReference type="EMBL" id="JYDJ01001380">
    <property type="protein sequence ID" value="KRX32119.1"/>
    <property type="molecule type" value="Genomic_DNA"/>
</dbReference>
<name>A0A0V0T0L0_9BILA</name>
<proteinExistence type="predicted"/>
<accession>A0A0V0T0L0</accession>
<dbReference type="Proteomes" id="UP000055048">
    <property type="component" value="Unassembled WGS sequence"/>
</dbReference>
<keyword evidence="2" id="KW-1185">Reference proteome</keyword>
<evidence type="ECO:0000313" key="1">
    <source>
        <dbReference type="EMBL" id="KRX32119.1"/>
    </source>
</evidence>
<organism evidence="1 2">
    <name type="scientific">Trichinella murrelli</name>
    <dbReference type="NCBI Taxonomy" id="144512"/>
    <lineage>
        <taxon>Eukaryota</taxon>
        <taxon>Metazoa</taxon>
        <taxon>Ecdysozoa</taxon>
        <taxon>Nematoda</taxon>
        <taxon>Enoplea</taxon>
        <taxon>Dorylaimia</taxon>
        <taxon>Trichinellida</taxon>
        <taxon>Trichinellidae</taxon>
        <taxon>Trichinella</taxon>
    </lineage>
</organism>
<dbReference type="AlphaFoldDB" id="A0A0V0T0L0"/>